<organism evidence="2 4">
    <name type="scientific">Clostridium septicum</name>
    <dbReference type="NCBI Taxonomy" id="1504"/>
    <lineage>
        <taxon>Bacteria</taxon>
        <taxon>Bacillati</taxon>
        <taxon>Bacillota</taxon>
        <taxon>Clostridia</taxon>
        <taxon>Eubacteriales</taxon>
        <taxon>Clostridiaceae</taxon>
        <taxon>Clostridium</taxon>
    </lineage>
</organism>
<keyword evidence="5" id="KW-1185">Reference proteome</keyword>
<feature type="transmembrane region" description="Helical" evidence="1">
    <location>
        <begin position="331"/>
        <end position="364"/>
    </location>
</feature>
<dbReference type="KEGG" id="csep:CP523_05035"/>
<evidence type="ECO:0000313" key="2">
    <source>
        <dbReference type="EMBL" id="AYE33883.1"/>
    </source>
</evidence>
<reference evidence="3" key="2">
    <citation type="submission" date="2022-06" db="EMBL/GenBank/DDBJ databases">
        <authorList>
            <person name="Holder M.E."/>
            <person name="Ajami N.J."/>
            <person name="Petrosino J.F."/>
        </authorList>
    </citation>
    <scope>NUCLEOTIDE SEQUENCE</scope>
    <source>
        <strain evidence="3">RMA 8861</strain>
    </source>
</reference>
<accession>A0A9N7JJS1</accession>
<dbReference type="RefSeq" id="WP_120140598.1">
    <property type="nucleotide sequence ID" value="NZ_CP023671.1"/>
</dbReference>
<evidence type="ECO:0000313" key="3">
    <source>
        <dbReference type="EMBL" id="USS00444.1"/>
    </source>
</evidence>
<dbReference type="EMBL" id="CP023671">
    <property type="protein sequence ID" value="AYE33883.1"/>
    <property type="molecule type" value="Genomic_DNA"/>
</dbReference>
<feature type="transmembrane region" description="Helical" evidence="1">
    <location>
        <begin position="195"/>
        <end position="211"/>
    </location>
</feature>
<feature type="transmembrane region" description="Helical" evidence="1">
    <location>
        <begin position="223"/>
        <end position="242"/>
    </location>
</feature>
<dbReference type="AlphaFoldDB" id="A0A9N7JJS1"/>
<feature type="transmembrane region" description="Helical" evidence="1">
    <location>
        <begin position="296"/>
        <end position="319"/>
    </location>
</feature>
<feature type="transmembrane region" description="Helical" evidence="1">
    <location>
        <begin position="107"/>
        <end position="124"/>
    </location>
</feature>
<feature type="transmembrane region" description="Helical" evidence="1">
    <location>
        <begin position="144"/>
        <end position="166"/>
    </location>
</feature>
<feature type="transmembrane region" description="Helical" evidence="1">
    <location>
        <begin position="59"/>
        <end position="76"/>
    </location>
</feature>
<dbReference type="Proteomes" id="UP001055437">
    <property type="component" value="Chromosome"/>
</dbReference>
<feature type="transmembrane region" description="Helical" evidence="1">
    <location>
        <begin position="82"/>
        <end position="100"/>
    </location>
</feature>
<name>A0A9N7JJS1_CLOSE</name>
<feature type="transmembrane region" description="Helical" evidence="1">
    <location>
        <begin position="33"/>
        <end position="52"/>
    </location>
</feature>
<feature type="transmembrane region" description="Helical" evidence="1">
    <location>
        <begin position="173"/>
        <end position="189"/>
    </location>
</feature>
<evidence type="ECO:0008006" key="6">
    <source>
        <dbReference type="Google" id="ProtNLM"/>
    </source>
</evidence>
<evidence type="ECO:0000256" key="1">
    <source>
        <dbReference type="SAM" id="Phobius"/>
    </source>
</evidence>
<sequence>MKLIAQKKSVFFYLLFFIILSIAKGMGMDSGDMAFILIGLFSGVFLLTHVLSQGYTRRELVIIFIFVTLGIVTLIFSKKITVLITIIAIVFAKNIPLNRLIEVVFKFKILTFIVTIILSLLGIIENNKSFRFMENGDVITRYSLGFPHANVTYLNFFIIVLLYLYIYYDKVKLRNYVVILFLSMLLYKITDSRTGIISVIISLIIPIVLKNKKIIKNAITRKIIIFLPVICGGFSVFSGIYYSSGNLVLQKINQALTGRIELASKFLSLYKIKPFGQVIIEGSNLNGSYLRIDNGYISLLLAYGIVSFIVFIILETKLLKKYMLDERYREILLIVSFLIYGITEVYIYNIFVNISLIFLCELLYKPVSDERYLST</sequence>
<proteinExistence type="predicted"/>
<protein>
    <recommendedName>
        <fullName evidence="6">Polysaccharide polymerase</fullName>
    </recommendedName>
</protein>
<keyword evidence="1" id="KW-1133">Transmembrane helix</keyword>
<dbReference type="EMBL" id="CP099799">
    <property type="protein sequence ID" value="USS00444.1"/>
    <property type="molecule type" value="Genomic_DNA"/>
</dbReference>
<dbReference type="GeneID" id="303560045"/>
<dbReference type="Proteomes" id="UP000280586">
    <property type="component" value="Chromosome"/>
</dbReference>
<gene>
    <name evidence="2" type="ORF">CP523_05035</name>
    <name evidence="3" type="ORF">NH397_13290</name>
</gene>
<evidence type="ECO:0000313" key="5">
    <source>
        <dbReference type="Proteomes" id="UP001055437"/>
    </source>
</evidence>
<reference evidence="2 4" key="1">
    <citation type="submission" date="2017-09" db="EMBL/GenBank/DDBJ databases">
        <authorList>
            <person name="Thomas P."/>
            <person name="Seyboldt C."/>
        </authorList>
    </citation>
    <scope>NUCLEOTIDE SEQUENCE [LARGE SCALE GENOMIC DNA]</scope>
    <source>
        <strain evidence="2 4">DSM 7534</strain>
    </source>
</reference>
<keyword evidence="1" id="KW-0812">Transmembrane</keyword>
<evidence type="ECO:0000313" key="4">
    <source>
        <dbReference type="Proteomes" id="UP000280586"/>
    </source>
</evidence>
<keyword evidence="1" id="KW-0472">Membrane</keyword>